<dbReference type="AlphaFoldDB" id="A0A5K7ZU23"/>
<dbReference type="Proteomes" id="UP000425960">
    <property type="component" value="Chromosome"/>
</dbReference>
<sequence>MGYVYDFHDARNYDGWLLKRKNRFAADLESRLMLGMLDPAAGESILDIGCGTGASCLPLLEKGLDVTGIDPSPYMLDILSETLGNRVSLYRGVAEDLPFDDNSFNHACLFTSLEFVDNPQKALEEAFRVAKDRVFIGFLNRYAITGIGRRVRGIFTPTIYNRATFFSVWEIKGMVRKLMGPVPVCWRTVCQLPGPWGTWMKQIEGSGLVQRFPFGTFAGMVVTLLPRFRTRPLAIRYHPKKVGHMAAGTAGCSGMAPSNGFETSHRQSDEKR</sequence>
<evidence type="ECO:0000313" key="3">
    <source>
        <dbReference type="Proteomes" id="UP000425960"/>
    </source>
</evidence>
<gene>
    <name evidence="2" type="ORF">DSCO28_42910</name>
</gene>
<dbReference type="SUPFAM" id="SSF53335">
    <property type="entry name" value="S-adenosyl-L-methionine-dependent methyltransferases"/>
    <property type="match status" value="1"/>
</dbReference>
<evidence type="ECO:0000259" key="1">
    <source>
        <dbReference type="Pfam" id="PF08241"/>
    </source>
</evidence>
<dbReference type="Pfam" id="PF08241">
    <property type="entry name" value="Methyltransf_11"/>
    <property type="match status" value="1"/>
</dbReference>
<organism evidence="2 3">
    <name type="scientific">Desulfosarcina ovata subsp. sediminis</name>
    <dbReference type="NCBI Taxonomy" id="885957"/>
    <lineage>
        <taxon>Bacteria</taxon>
        <taxon>Pseudomonadati</taxon>
        <taxon>Thermodesulfobacteriota</taxon>
        <taxon>Desulfobacteria</taxon>
        <taxon>Desulfobacterales</taxon>
        <taxon>Desulfosarcinaceae</taxon>
        <taxon>Desulfosarcina</taxon>
    </lineage>
</organism>
<protein>
    <submittedName>
        <fullName evidence="2">Methyltransferase type 11</fullName>
    </submittedName>
</protein>
<dbReference type="KEGG" id="dov:DSCO28_42910"/>
<reference evidence="2 3" key="1">
    <citation type="submission" date="2019-11" db="EMBL/GenBank/DDBJ databases">
        <title>Comparative genomics of hydrocarbon-degrading Desulfosarcina strains.</title>
        <authorList>
            <person name="Watanabe M."/>
            <person name="Kojima H."/>
            <person name="Fukui M."/>
        </authorList>
    </citation>
    <scope>NUCLEOTIDE SEQUENCE [LARGE SCALE GENOMIC DNA]</scope>
    <source>
        <strain evidence="2 3">28bB2T</strain>
    </source>
</reference>
<dbReference type="GO" id="GO:0032259">
    <property type="term" value="P:methylation"/>
    <property type="evidence" value="ECO:0007669"/>
    <property type="project" value="UniProtKB-KW"/>
</dbReference>
<dbReference type="Gene3D" id="3.40.50.150">
    <property type="entry name" value="Vaccinia Virus protein VP39"/>
    <property type="match status" value="1"/>
</dbReference>
<dbReference type="EMBL" id="AP021876">
    <property type="protein sequence ID" value="BBO83725.1"/>
    <property type="molecule type" value="Genomic_DNA"/>
</dbReference>
<proteinExistence type="predicted"/>
<dbReference type="PANTHER" id="PTHR43591:SF24">
    <property type="entry name" value="2-METHOXY-6-POLYPRENYL-1,4-BENZOQUINOL METHYLASE, MITOCHONDRIAL"/>
    <property type="match status" value="1"/>
</dbReference>
<name>A0A5K7ZU23_9BACT</name>
<dbReference type="GO" id="GO:0008757">
    <property type="term" value="F:S-adenosylmethionine-dependent methyltransferase activity"/>
    <property type="evidence" value="ECO:0007669"/>
    <property type="project" value="InterPro"/>
</dbReference>
<dbReference type="InterPro" id="IPR029063">
    <property type="entry name" value="SAM-dependent_MTases_sf"/>
</dbReference>
<dbReference type="PANTHER" id="PTHR43591">
    <property type="entry name" value="METHYLTRANSFERASE"/>
    <property type="match status" value="1"/>
</dbReference>
<dbReference type="CDD" id="cd02440">
    <property type="entry name" value="AdoMet_MTases"/>
    <property type="match status" value="1"/>
</dbReference>
<accession>A0A5K7ZU23</accession>
<feature type="domain" description="Methyltransferase type 11" evidence="1">
    <location>
        <begin position="46"/>
        <end position="132"/>
    </location>
</feature>
<dbReference type="RefSeq" id="WP_155323868.1">
    <property type="nucleotide sequence ID" value="NZ_AP021876.1"/>
</dbReference>
<keyword evidence="2" id="KW-0489">Methyltransferase</keyword>
<keyword evidence="2" id="KW-0808">Transferase</keyword>
<dbReference type="InterPro" id="IPR013216">
    <property type="entry name" value="Methyltransf_11"/>
</dbReference>
<evidence type="ECO:0000313" key="2">
    <source>
        <dbReference type="EMBL" id="BBO83725.1"/>
    </source>
</evidence>